<proteinExistence type="predicted"/>
<reference evidence="1 2" key="1">
    <citation type="submission" date="2024-10" db="EMBL/GenBank/DDBJ databases">
        <authorList>
            <person name="Kim D."/>
        </authorList>
    </citation>
    <scope>NUCLEOTIDE SEQUENCE [LARGE SCALE GENOMIC DNA]</scope>
    <source>
        <strain evidence="1">BH-2024</strain>
    </source>
</reference>
<accession>A0ABD2IDN2</accession>
<evidence type="ECO:0000313" key="2">
    <source>
        <dbReference type="Proteomes" id="UP001620626"/>
    </source>
</evidence>
<evidence type="ECO:0000313" key="1">
    <source>
        <dbReference type="EMBL" id="KAL3078307.1"/>
    </source>
</evidence>
<dbReference type="AlphaFoldDB" id="A0ABD2IDN2"/>
<sequence length="176" mass="19780">MVAIALSLMLRTYADVWMIQTSTKIEAFSAIILRHKPRFWRSLYRLFVVYAARFALRQGTVLFDICECSGLKLRIAVGWRLSCSSALLAAAAAPKICRLFIGGRSHETTDEQVYEATGLTCQTVLHHSLELLLLAQIYTAFLVLAQNRSIKQFRLSAPFAARSKRALVDEQSQAVQ</sequence>
<organism evidence="1 2">
    <name type="scientific">Heterodera trifolii</name>
    <dbReference type="NCBI Taxonomy" id="157864"/>
    <lineage>
        <taxon>Eukaryota</taxon>
        <taxon>Metazoa</taxon>
        <taxon>Ecdysozoa</taxon>
        <taxon>Nematoda</taxon>
        <taxon>Chromadorea</taxon>
        <taxon>Rhabditida</taxon>
        <taxon>Tylenchina</taxon>
        <taxon>Tylenchomorpha</taxon>
        <taxon>Tylenchoidea</taxon>
        <taxon>Heteroderidae</taxon>
        <taxon>Heteroderinae</taxon>
        <taxon>Heterodera</taxon>
    </lineage>
</organism>
<comment type="caution">
    <text evidence="1">The sequence shown here is derived from an EMBL/GenBank/DDBJ whole genome shotgun (WGS) entry which is preliminary data.</text>
</comment>
<dbReference type="EMBL" id="JBICBT010001210">
    <property type="protein sequence ID" value="KAL3078307.1"/>
    <property type="molecule type" value="Genomic_DNA"/>
</dbReference>
<protein>
    <submittedName>
        <fullName evidence="1">Uncharacterized protein</fullName>
    </submittedName>
</protein>
<gene>
    <name evidence="1" type="ORF">niasHT_032713</name>
</gene>
<keyword evidence="2" id="KW-1185">Reference proteome</keyword>
<dbReference type="Proteomes" id="UP001620626">
    <property type="component" value="Unassembled WGS sequence"/>
</dbReference>
<name>A0ABD2IDN2_9BILA</name>